<sequence length="58" mass="7316">MQKEKERILKQADDYNSRTRVSERRKERVTEREWGERRERGERGERGRVRLREKERTN</sequence>
<gene>
    <name evidence="2" type="ORF">OCBIM_22027002mg</name>
</gene>
<name>A0A0L8GWW8_OCTBM</name>
<dbReference type="AlphaFoldDB" id="A0A0L8GWW8"/>
<organism evidence="2">
    <name type="scientific">Octopus bimaculoides</name>
    <name type="common">California two-spotted octopus</name>
    <dbReference type="NCBI Taxonomy" id="37653"/>
    <lineage>
        <taxon>Eukaryota</taxon>
        <taxon>Metazoa</taxon>
        <taxon>Spiralia</taxon>
        <taxon>Lophotrochozoa</taxon>
        <taxon>Mollusca</taxon>
        <taxon>Cephalopoda</taxon>
        <taxon>Coleoidea</taxon>
        <taxon>Octopodiformes</taxon>
        <taxon>Octopoda</taxon>
        <taxon>Incirrata</taxon>
        <taxon>Octopodidae</taxon>
        <taxon>Octopus</taxon>
    </lineage>
</organism>
<feature type="non-terminal residue" evidence="2">
    <location>
        <position position="58"/>
    </location>
</feature>
<feature type="region of interest" description="Disordered" evidence="1">
    <location>
        <begin position="1"/>
        <end position="58"/>
    </location>
</feature>
<proteinExistence type="predicted"/>
<evidence type="ECO:0000313" key="2">
    <source>
        <dbReference type="EMBL" id="KOF81095.1"/>
    </source>
</evidence>
<protein>
    <submittedName>
        <fullName evidence="2">Uncharacterized protein</fullName>
    </submittedName>
</protein>
<dbReference type="EMBL" id="KQ420161">
    <property type="protein sequence ID" value="KOF81095.1"/>
    <property type="molecule type" value="Genomic_DNA"/>
</dbReference>
<reference evidence="2" key="1">
    <citation type="submission" date="2015-07" db="EMBL/GenBank/DDBJ databases">
        <title>MeaNS - Measles Nucleotide Surveillance Program.</title>
        <authorList>
            <person name="Tran T."/>
            <person name="Druce J."/>
        </authorList>
    </citation>
    <scope>NUCLEOTIDE SEQUENCE</scope>
    <source>
        <strain evidence="2">UCB-OBI-ISO-001</strain>
        <tissue evidence="2">Gonad</tissue>
    </source>
</reference>
<accession>A0A0L8GWW8</accession>
<evidence type="ECO:0000256" key="1">
    <source>
        <dbReference type="SAM" id="MobiDB-lite"/>
    </source>
</evidence>